<dbReference type="Pfam" id="PF02746">
    <property type="entry name" value="MR_MLE_N"/>
    <property type="match status" value="1"/>
</dbReference>
<dbReference type="Gene3D" id="3.30.390.10">
    <property type="entry name" value="Enolase-like, N-terminal domain"/>
    <property type="match status" value="1"/>
</dbReference>
<keyword evidence="6" id="KW-0456">Lyase</keyword>
<proteinExistence type="predicted"/>
<dbReference type="PANTHER" id="PTHR48073">
    <property type="entry name" value="O-SUCCINYLBENZOATE SYNTHASE-RELATED"/>
    <property type="match status" value="1"/>
</dbReference>
<dbReference type="Pfam" id="PF13378">
    <property type="entry name" value="MR_MLE_C"/>
    <property type="match status" value="1"/>
</dbReference>
<dbReference type="Gene3D" id="3.20.20.120">
    <property type="entry name" value="Enolase-like C-terminal domain"/>
    <property type="match status" value="1"/>
</dbReference>
<comment type="cofactor">
    <cofactor evidence="1">
        <name>a divalent metal cation</name>
        <dbReference type="ChEBI" id="CHEBI:60240"/>
    </cofactor>
</comment>
<sequence length="380" mass="40922">MSGPVERMTLTHLQIPFKESCRGVGDEAAIKDAILVTVETSEGLGLGECSPIPAALGESSDTLEECWADLADRIAPRLLGRSFATVEEINDLAATWPARASALAGAETACWDALGQARHAPLAEMLGASPDQLGLKVESGLAVPLYPTVVELLKAIETHLAEGYRRIKIEIEPGRDVELVHAVRQHFDDLPLMVDARGAYTIADLDVFRELDQFDLLMIEQPMAADDLSGSATLQAELVTPVCLDESASSLEMIGKAIRKGACRIVSLKLQRVGGLGPALAMHDFCHQHGVACWVGTTPELGIGQAHGIHLAALGNCRYPTDIGPSARWFVDDYVSPRLELAAPGILSVPSRPGLGYQMDHAKVRRYQVRQSEFTTQTMG</sequence>
<keyword evidence="2" id="KW-0479">Metal-binding</keyword>
<dbReference type="InterPro" id="IPR013342">
    <property type="entry name" value="Mandelate_racemase_C"/>
</dbReference>
<dbReference type="AlphaFoldDB" id="A0AAU7C8Z3"/>
<dbReference type="EC" id="4.2.1.113" evidence="3 4"/>
<reference evidence="6" key="1">
    <citation type="submission" date="2024-05" db="EMBL/GenBank/DDBJ databases">
        <title>Planctomycetes of the genus Singulisphaera possess chitinolytic capabilities.</title>
        <authorList>
            <person name="Ivanova A."/>
        </authorList>
    </citation>
    <scope>NUCLEOTIDE SEQUENCE</scope>
    <source>
        <strain evidence="6">Ch08T</strain>
    </source>
</reference>
<feature type="domain" description="Mandelate racemase/muconate lactonizing enzyme C-terminal" evidence="5">
    <location>
        <begin position="149"/>
        <end position="241"/>
    </location>
</feature>
<dbReference type="SFLD" id="SFLDS00001">
    <property type="entry name" value="Enolase"/>
    <property type="match status" value="1"/>
</dbReference>
<accession>A0AAU7C8Z3</accession>
<protein>
    <recommendedName>
        <fullName evidence="3 4">o-succinylbenzoate synthase</fullName>
        <ecNumber evidence="3 4">4.2.1.113</ecNumber>
    </recommendedName>
</protein>
<dbReference type="SMART" id="SM00922">
    <property type="entry name" value="MR_MLE"/>
    <property type="match status" value="1"/>
</dbReference>
<dbReference type="InterPro" id="IPR010197">
    <property type="entry name" value="OSBS/NAAAR"/>
</dbReference>
<dbReference type="InterPro" id="IPR029065">
    <property type="entry name" value="Enolase_C-like"/>
</dbReference>
<dbReference type="EMBL" id="CP155447">
    <property type="protein sequence ID" value="XBH01897.1"/>
    <property type="molecule type" value="Genomic_DNA"/>
</dbReference>
<dbReference type="SUPFAM" id="SSF54826">
    <property type="entry name" value="Enolase N-terminal domain-like"/>
    <property type="match status" value="1"/>
</dbReference>
<evidence type="ECO:0000259" key="5">
    <source>
        <dbReference type="SMART" id="SM00922"/>
    </source>
</evidence>
<dbReference type="GO" id="GO:0043748">
    <property type="term" value="F:O-succinylbenzoate synthase activity"/>
    <property type="evidence" value="ECO:0007669"/>
    <property type="project" value="UniProtKB-EC"/>
</dbReference>
<dbReference type="GO" id="GO:0016854">
    <property type="term" value="F:racemase and epimerase activity"/>
    <property type="evidence" value="ECO:0007669"/>
    <property type="project" value="UniProtKB-ARBA"/>
</dbReference>
<dbReference type="SUPFAM" id="SSF51604">
    <property type="entry name" value="Enolase C-terminal domain-like"/>
    <property type="match status" value="1"/>
</dbReference>
<evidence type="ECO:0000256" key="4">
    <source>
        <dbReference type="NCBIfam" id="TIGR01928"/>
    </source>
</evidence>
<dbReference type="RefSeq" id="WP_406694642.1">
    <property type="nucleotide sequence ID" value="NZ_CP155447.1"/>
</dbReference>
<dbReference type="InterPro" id="IPR036849">
    <property type="entry name" value="Enolase-like_C_sf"/>
</dbReference>
<gene>
    <name evidence="6" type="primary">menC</name>
    <name evidence="6" type="ORF">V5E97_26635</name>
</gene>
<evidence type="ECO:0000256" key="3">
    <source>
        <dbReference type="ARBA" id="ARBA00029491"/>
    </source>
</evidence>
<name>A0AAU7C8Z3_9BACT</name>
<dbReference type="InterPro" id="IPR029017">
    <property type="entry name" value="Enolase-like_N"/>
</dbReference>
<evidence type="ECO:0000313" key="6">
    <source>
        <dbReference type="EMBL" id="XBH01897.1"/>
    </source>
</evidence>
<evidence type="ECO:0000256" key="2">
    <source>
        <dbReference type="ARBA" id="ARBA00022723"/>
    </source>
</evidence>
<dbReference type="NCBIfam" id="TIGR01928">
    <property type="entry name" value="menC_lowGC_arch"/>
    <property type="match status" value="1"/>
</dbReference>
<evidence type="ECO:0000256" key="1">
    <source>
        <dbReference type="ARBA" id="ARBA00001968"/>
    </source>
</evidence>
<organism evidence="6">
    <name type="scientific">Singulisphaera sp. Ch08</name>
    <dbReference type="NCBI Taxonomy" id="3120278"/>
    <lineage>
        <taxon>Bacteria</taxon>
        <taxon>Pseudomonadati</taxon>
        <taxon>Planctomycetota</taxon>
        <taxon>Planctomycetia</taxon>
        <taxon>Isosphaerales</taxon>
        <taxon>Isosphaeraceae</taxon>
        <taxon>Singulisphaera</taxon>
    </lineage>
</organism>
<dbReference type="GO" id="GO:0009234">
    <property type="term" value="P:menaquinone biosynthetic process"/>
    <property type="evidence" value="ECO:0007669"/>
    <property type="project" value="UniProtKB-UniRule"/>
</dbReference>
<dbReference type="GO" id="GO:0046872">
    <property type="term" value="F:metal ion binding"/>
    <property type="evidence" value="ECO:0007669"/>
    <property type="project" value="UniProtKB-KW"/>
</dbReference>
<dbReference type="InterPro" id="IPR013341">
    <property type="entry name" value="Mandelate_racemase_N_dom"/>
</dbReference>